<keyword evidence="3 9" id="KW-1003">Cell membrane</keyword>
<sequence length="511" mass="56717">MNQAATATKSSLNHLAVNKLPYLPSFLAGLLLPLGFAPFHLPGFPILGLAFLYTNLQRFTVRQSFSAGFAFGLGFLGLGVSWVYVSIHEYGHLNSFFSALITLLFIIYLAIYPALVAWAFKKLTISSALFSCVLFSALWCLGEYARANIMGGFPWLLLGFGQMDTPLKHLLPVIGVYGISFLTCLAATFLAMGVQSKSKTRYAWILALVSMILLPSSLKHKHWVEIEKTPVSVGVIQANLSMRDKWDEGLFWQLLQHYRDKIEQLLGKNKLIVLPESAIPLPAGYISDILEAIHHQASQKDSAVLLGIPEPTNAEEIQYYNTMRALGSAQGSYLKQHLVPFGEFIPKPFQDIVEWLALPSANLKPGHANQPLIHVHHHPIATLICYELAYPQLLRKQLPKAAWIVSISDDGWFGRSFAMYQQLQMAQALSLQTGRYQVLANNDGLSSLINAKGDIIASLPAFSAGIVEGNIWPALGSTPWVYLGDAPVLWLSFLLVFFTAGFLYFRKYIQS</sequence>
<dbReference type="InterPro" id="IPR036526">
    <property type="entry name" value="C-N_Hydrolase_sf"/>
</dbReference>
<keyword evidence="11" id="KW-0449">Lipoprotein</keyword>
<feature type="transmembrane region" description="Helical" evidence="9">
    <location>
        <begin position="169"/>
        <end position="190"/>
    </location>
</feature>
<evidence type="ECO:0000256" key="7">
    <source>
        <dbReference type="ARBA" id="ARBA00023136"/>
    </source>
</evidence>
<gene>
    <name evidence="9 11" type="primary">lnt</name>
    <name evidence="11" type="ORF">EKM59_07140</name>
</gene>
<dbReference type="Proteomes" id="UP000288012">
    <property type="component" value="Unassembled WGS sequence"/>
</dbReference>
<dbReference type="OrthoDB" id="9804277at2"/>
<proteinExistence type="inferred from homology"/>
<evidence type="ECO:0000256" key="2">
    <source>
        <dbReference type="ARBA" id="ARBA00010065"/>
    </source>
</evidence>
<comment type="subcellular location">
    <subcellularLocation>
        <location evidence="1 9">Cell membrane</location>
        <topology evidence="1 9">Multi-pass membrane protein</topology>
    </subcellularLocation>
</comment>
<evidence type="ECO:0000313" key="12">
    <source>
        <dbReference type="Proteomes" id="UP000288012"/>
    </source>
</evidence>
<dbReference type="AlphaFoldDB" id="A0A3S0VMV7"/>
<dbReference type="PANTHER" id="PTHR38686:SF1">
    <property type="entry name" value="APOLIPOPROTEIN N-ACYLTRANSFERASE"/>
    <property type="match status" value="1"/>
</dbReference>
<feature type="transmembrane region" description="Helical" evidence="9">
    <location>
        <begin position="127"/>
        <end position="149"/>
    </location>
</feature>
<evidence type="ECO:0000256" key="5">
    <source>
        <dbReference type="ARBA" id="ARBA00022692"/>
    </source>
</evidence>
<keyword evidence="4 9" id="KW-0808">Transferase</keyword>
<dbReference type="GO" id="GO:0005886">
    <property type="term" value="C:plasma membrane"/>
    <property type="evidence" value="ECO:0007669"/>
    <property type="project" value="UniProtKB-SubCell"/>
</dbReference>
<comment type="function">
    <text evidence="9">Catalyzes the phospholipid dependent N-acylation of the N-terminal cysteine of apolipoprotein, the last step in lipoprotein maturation.</text>
</comment>
<dbReference type="GO" id="GO:0042158">
    <property type="term" value="P:lipoprotein biosynthetic process"/>
    <property type="evidence" value="ECO:0007669"/>
    <property type="project" value="UniProtKB-UniRule"/>
</dbReference>
<organism evidence="11 12">
    <name type="scientific">Legionella septentrionalis</name>
    <dbReference type="NCBI Taxonomy" id="2498109"/>
    <lineage>
        <taxon>Bacteria</taxon>
        <taxon>Pseudomonadati</taxon>
        <taxon>Pseudomonadota</taxon>
        <taxon>Gammaproteobacteria</taxon>
        <taxon>Legionellales</taxon>
        <taxon>Legionellaceae</taxon>
        <taxon>Legionella</taxon>
    </lineage>
</organism>
<dbReference type="EC" id="2.3.1.269" evidence="9"/>
<evidence type="ECO:0000256" key="3">
    <source>
        <dbReference type="ARBA" id="ARBA00022475"/>
    </source>
</evidence>
<evidence type="ECO:0000256" key="8">
    <source>
        <dbReference type="ARBA" id="ARBA00023315"/>
    </source>
</evidence>
<dbReference type="GO" id="GO:0016410">
    <property type="term" value="F:N-acyltransferase activity"/>
    <property type="evidence" value="ECO:0007669"/>
    <property type="project" value="UniProtKB-UniRule"/>
</dbReference>
<dbReference type="NCBIfam" id="TIGR00546">
    <property type="entry name" value="lnt"/>
    <property type="match status" value="1"/>
</dbReference>
<dbReference type="RefSeq" id="WP_126954823.1">
    <property type="nucleotide sequence ID" value="NZ_RZGR01000019.1"/>
</dbReference>
<evidence type="ECO:0000313" key="11">
    <source>
        <dbReference type="EMBL" id="RUQ85184.1"/>
    </source>
</evidence>
<feature type="domain" description="CN hydrolase" evidence="10">
    <location>
        <begin position="236"/>
        <end position="473"/>
    </location>
</feature>
<dbReference type="EMBL" id="RZGR01000019">
    <property type="protein sequence ID" value="RUQ85184.1"/>
    <property type="molecule type" value="Genomic_DNA"/>
</dbReference>
<reference evidence="11 12" key="1">
    <citation type="submission" date="2018-12" db="EMBL/GenBank/DDBJ databases">
        <title>Legionella sp,whole genome shotgun sequence.</title>
        <authorList>
            <person name="Wu H."/>
        </authorList>
    </citation>
    <scope>NUCLEOTIDE SEQUENCE [LARGE SCALE GENOMIC DNA]</scope>
    <source>
        <strain evidence="12">km714</strain>
    </source>
</reference>
<name>A0A3S0VMV7_9GAMM</name>
<dbReference type="HAMAP" id="MF_01148">
    <property type="entry name" value="Lnt"/>
    <property type="match status" value="1"/>
</dbReference>
<accession>A0A3S0VMV7</accession>
<evidence type="ECO:0000256" key="1">
    <source>
        <dbReference type="ARBA" id="ARBA00004651"/>
    </source>
</evidence>
<comment type="pathway">
    <text evidence="9">Protein modification; lipoprotein biosynthesis (N-acyl transfer).</text>
</comment>
<dbReference type="Gene3D" id="3.60.110.10">
    <property type="entry name" value="Carbon-nitrogen hydrolase"/>
    <property type="match status" value="1"/>
</dbReference>
<dbReference type="PANTHER" id="PTHR38686">
    <property type="entry name" value="APOLIPOPROTEIN N-ACYLTRANSFERASE"/>
    <property type="match status" value="1"/>
</dbReference>
<dbReference type="Pfam" id="PF00795">
    <property type="entry name" value="CN_hydrolase"/>
    <property type="match status" value="1"/>
</dbReference>
<dbReference type="PROSITE" id="PS50263">
    <property type="entry name" value="CN_HYDROLASE"/>
    <property type="match status" value="1"/>
</dbReference>
<evidence type="ECO:0000259" key="10">
    <source>
        <dbReference type="PROSITE" id="PS50263"/>
    </source>
</evidence>
<dbReference type="InterPro" id="IPR004563">
    <property type="entry name" value="Apolipo_AcylTrfase"/>
</dbReference>
<dbReference type="Pfam" id="PF20154">
    <property type="entry name" value="LNT_N"/>
    <property type="match status" value="1"/>
</dbReference>
<keyword evidence="6 9" id="KW-1133">Transmembrane helix</keyword>
<keyword evidence="12" id="KW-1185">Reference proteome</keyword>
<evidence type="ECO:0000256" key="6">
    <source>
        <dbReference type="ARBA" id="ARBA00022989"/>
    </source>
</evidence>
<dbReference type="UniPathway" id="UPA00666"/>
<evidence type="ECO:0000256" key="9">
    <source>
        <dbReference type="HAMAP-Rule" id="MF_01148"/>
    </source>
</evidence>
<comment type="similarity">
    <text evidence="2 9">Belongs to the CN hydrolase family. Apolipoprotein N-acyltransferase subfamily.</text>
</comment>
<dbReference type="SUPFAM" id="SSF56317">
    <property type="entry name" value="Carbon-nitrogen hydrolase"/>
    <property type="match status" value="1"/>
</dbReference>
<feature type="transmembrane region" description="Helical" evidence="9">
    <location>
        <begin position="96"/>
        <end position="120"/>
    </location>
</feature>
<comment type="caution">
    <text evidence="11">The sequence shown here is derived from an EMBL/GenBank/DDBJ whole genome shotgun (WGS) entry which is preliminary data.</text>
</comment>
<dbReference type="CDD" id="cd07571">
    <property type="entry name" value="ALP_N-acyl_transferase"/>
    <property type="match status" value="1"/>
</dbReference>
<keyword evidence="8 9" id="KW-0012">Acyltransferase</keyword>
<comment type="catalytic activity">
    <reaction evidence="9">
        <text>N-terminal S-1,2-diacyl-sn-glyceryl-L-cysteinyl-[lipoprotein] + a glycerophospholipid = N-acyl-S-1,2-diacyl-sn-glyceryl-L-cysteinyl-[lipoprotein] + a 2-acyl-sn-glycero-3-phospholipid + H(+)</text>
        <dbReference type="Rhea" id="RHEA:48228"/>
        <dbReference type="Rhea" id="RHEA-COMP:14681"/>
        <dbReference type="Rhea" id="RHEA-COMP:14684"/>
        <dbReference type="ChEBI" id="CHEBI:15378"/>
        <dbReference type="ChEBI" id="CHEBI:136912"/>
        <dbReference type="ChEBI" id="CHEBI:140656"/>
        <dbReference type="ChEBI" id="CHEBI:140657"/>
        <dbReference type="ChEBI" id="CHEBI:140660"/>
        <dbReference type="EC" id="2.3.1.269"/>
    </reaction>
</comment>
<evidence type="ECO:0000256" key="4">
    <source>
        <dbReference type="ARBA" id="ARBA00022679"/>
    </source>
</evidence>
<feature type="transmembrane region" description="Helical" evidence="9">
    <location>
        <begin position="26"/>
        <end position="53"/>
    </location>
</feature>
<feature type="transmembrane region" description="Helical" evidence="9">
    <location>
        <begin position="65"/>
        <end position="84"/>
    </location>
</feature>
<dbReference type="InterPro" id="IPR003010">
    <property type="entry name" value="C-N_Hydrolase"/>
</dbReference>
<feature type="transmembrane region" description="Helical" evidence="9">
    <location>
        <begin position="488"/>
        <end position="505"/>
    </location>
</feature>
<keyword evidence="7 9" id="KW-0472">Membrane</keyword>
<keyword evidence="5 9" id="KW-0812">Transmembrane</keyword>
<protein>
    <recommendedName>
        <fullName evidence="9">Apolipoprotein N-acyltransferase</fullName>
        <shortName evidence="9">ALP N-acyltransferase</shortName>
        <ecNumber evidence="9">2.3.1.269</ecNumber>
    </recommendedName>
</protein>
<dbReference type="InterPro" id="IPR045378">
    <property type="entry name" value="LNT_N"/>
</dbReference>